<dbReference type="Proteomes" id="UP000000770">
    <property type="component" value="Chromosome"/>
</dbReference>
<protein>
    <submittedName>
        <fullName evidence="1">Uncharacterized protein</fullName>
    </submittedName>
</protein>
<organism evidence="1 2">
    <name type="scientific">Shewanella baltica (strain OS195)</name>
    <dbReference type="NCBI Taxonomy" id="399599"/>
    <lineage>
        <taxon>Bacteria</taxon>
        <taxon>Pseudomonadati</taxon>
        <taxon>Pseudomonadota</taxon>
        <taxon>Gammaproteobacteria</taxon>
        <taxon>Alteromonadales</taxon>
        <taxon>Shewanellaceae</taxon>
        <taxon>Shewanella</taxon>
    </lineage>
</organism>
<dbReference type="AlphaFoldDB" id="A9KU42"/>
<name>A9KU42_SHEB9</name>
<reference evidence="1 2" key="1">
    <citation type="submission" date="2007-11" db="EMBL/GenBank/DDBJ databases">
        <title>Complete sequence of chromosome of Shewanella baltica OS195.</title>
        <authorList>
            <consortium name="US DOE Joint Genome Institute"/>
            <person name="Copeland A."/>
            <person name="Lucas S."/>
            <person name="Lapidus A."/>
            <person name="Barry K."/>
            <person name="Glavina del Rio T."/>
            <person name="Dalin E."/>
            <person name="Tice H."/>
            <person name="Pitluck S."/>
            <person name="Chain P."/>
            <person name="Malfatti S."/>
            <person name="Shin M."/>
            <person name="Vergez L."/>
            <person name="Schmutz J."/>
            <person name="Larimer F."/>
            <person name="Land M."/>
            <person name="Hauser L."/>
            <person name="Kyrpides N."/>
            <person name="Kim E."/>
            <person name="Brettar I."/>
            <person name="Rodrigues J."/>
            <person name="Konstantinidis K."/>
            <person name="Klappenbach J."/>
            <person name="Hofle M."/>
            <person name="Tiedje J."/>
            <person name="Richardson P."/>
        </authorList>
    </citation>
    <scope>NUCLEOTIDE SEQUENCE [LARGE SCALE GENOMIC DNA]</scope>
    <source>
        <strain evidence="1 2">OS195</strain>
    </source>
</reference>
<dbReference type="HOGENOM" id="CLU_952812_0_0_6"/>
<evidence type="ECO:0000313" key="1">
    <source>
        <dbReference type="EMBL" id="ABX51423.1"/>
    </source>
</evidence>
<accession>A9KU42</accession>
<proteinExistence type="predicted"/>
<evidence type="ECO:0000313" key="2">
    <source>
        <dbReference type="Proteomes" id="UP000000770"/>
    </source>
</evidence>
<dbReference type="KEGG" id="sbn:Sbal195_4265"/>
<sequence>MRYDVKSYPKKDRDQALNALQRLAENDGQLTEPQVAKLAILQQGVKESRHLAANEWINRISYIENDLTQLAIIQRVAFNHFDEFINCLTLAGRFGCLTRLVRGGDYSGTDSLHIWPLLAALAIHDLPAITAYKQRFVPPFLTGHKVTLLACNAVYAILGTTAVTDKLRHQLTNLKDSKYSMAMLRSLAAIINQDMTSFIDNIAIMVKSNRLQQEFSSLEKCYCVNAHGLVNLWRFHTANAPLPPLDFPLPWQHELHGFFTTGHESIGISFDPLAERELNDLPIDSNTLALIHSLTAHSHRGDHE</sequence>
<dbReference type="EMBL" id="CP000891">
    <property type="protein sequence ID" value="ABX51423.1"/>
    <property type="molecule type" value="Genomic_DNA"/>
</dbReference>
<gene>
    <name evidence="1" type="ordered locus">Sbal195_4265</name>
</gene>